<gene>
    <name evidence="2" type="ordered locus">RF_p60</name>
    <name evidence="3" type="ordered locus">RF_pd60</name>
</gene>
<feature type="domain" description="Transposase IS66 C-terminal" evidence="1">
    <location>
        <begin position="25"/>
        <end position="62"/>
    </location>
</feature>
<organism evidence="3 4">
    <name type="scientific">Rickettsia felis (strain ATCC VR-1525 / URRWXCal2)</name>
    <name type="common">Rickettsia azadi</name>
    <dbReference type="NCBI Taxonomy" id="315456"/>
    <lineage>
        <taxon>Bacteria</taxon>
        <taxon>Pseudomonadati</taxon>
        <taxon>Pseudomonadota</taxon>
        <taxon>Alphaproteobacteria</taxon>
        <taxon>Rickettsiales</taxon>
        <taxon>Rickettsiaceae</taxon>
        <taxon>Rickettsieae</taxon>
        <taxon>Rickettsia</taxon>
        <taxon>spotted fever group</taxon>
    </lineage>
</organism>
<name>Q4UJA2_RICFE</name>
<reference evidence="3 4" key="1">
    <citation type="journal article" date="2005" name="PLoS Biol.">
        <title>The genome sequence of Rickettsia felis identifies the first putative conjugative plasmid in an obligate intracellular parasite.</title>
        <authorList>
            <person name="Ogata H."/>
            <person name="Renesto P."/>
            <person name="Audic S."/>
            <person name="Robert C."/>
            <person name="Blanc G."/>
            <person name="Fournier P.E."/>
            <person name="Parinello H."/>
            <person name="Claverie J.M."/>
            <person name="Raoult D."/>
        </authorList>
    </citation>
    <scope>NUCLEOTIDE SEQUENCE [LARGE SCALE GENOMIC DNA]</scope>
    <source>
        <strain evidence="4">ATCC VR-1525 / URRWXCal2</strain>
        <strain evidence="3">URRWXCal2</strain>
        <plasmid evidence="2">pRF</plasmid>
        <plasmid evidence="3">pRFdelta</plasmid>
    </source>
</reference>
<proteinExistence type="predicted"/>
<keyword evidence="3" id="KW-0614">Plasmid</keyword>
<evidence type="ECO:0000313" key="3">
    <source>
        <dbReference type="EMBL" id="AAY62355.1"/>
    </source>
</evidence>
<dbReference type="HOGENOM" id="CLU_023034_5_5_5"/>
<dbReference type="AlphaFoldDB" id="Q4UJA2"/>
<geneLocation type="plasmid" evidence="3 4">
    <name>pRFdelta</name>
</geneLocation>
<dbReference type="EMBL" id="CP000054">
    <property type="protein sequence ID" value="AAY62311.1"/>
    <property type="molecule type" value="Genomic_DNA"/>
</dbReference>
<geneLocation type="plasmid" evidence="2 4">
    <name>pRF</name>
</geneLocation>
<evidence type="ECO:0000259" key="1">
    <source>
        <dbReference type="Pfam" id="PF13817"/>
    </source>
</evidence>
<dbReference type="InterPro" id="IPR039552">
    <property type="entry name" value="IS66_C"/>
</dbReference>
<dbReference type="KEGG" id="rfe:RF_p60"/>
<evidence type="ECO:0000313" key="4">
    <source>
        <dbReference type="Proteomes" id="UP000008548"/>
    </source>
</evidence>
<dbReference type="Pfam" id="PF13817">
    <property type="entry name" value="DDE_Tnp_IS66_C"/>
    <property type="match status" value="1"/>
</dbReference>
<accession>Q4UJA2</accession>
<dbReference type="Proteomes" id="UP000008548">
    <property type="component" value="Plasmid pRFdelta"/>
</dbReference>
<dbReference type="EMBL" id="CP000055">
    <property type="protein sequence ID" value="AAY62355.1"/>
    <property type="molecule type" value="Genomic_DNA"/>
</dbReference>
<dbReference type="Proteomes" id="UP000008548">
    <property type="component" value="Plasmid pRF"/>
</dbReference>
<sequence length="67" mass="7656">MSVGRKNWLFAGSDSGGHTASIIYSIIKTAKLNHINLWKYLQKVLAIIQDYRANKVEDLLPWNILLD</sequence>
<keyword evidence="4" id="KW-1185">Reference proteome</keyword>
<protein>
    <recommendedName>
        <fullName evidence="1">Transposase IS66 C-terminal domain-containing protein</fullName>
    </recommendedName>
</protein>
<evidence type="ECO:0000313" key="2">
    <source>
        <dbReference type="EMBL" id="AAY62311.1"/>
    </source>
</evidence>
<dbReference type="KEGG" id="rfe:RF_pd60"/>